<evidence type="ECO:0000313" key="1">
    <source>
        <dbReference type="EMBL" id="AUX22422.1"/>
    </source>
</evidence>
<proteinExistence type="predicted"/>
<protein>
    <submittedName>
        <fullName evidence="1">Uncharacterized protein</fullName>
    </submittedName>
</protein>
<reference evidence="1 2" key="1">
    <citation type="submission" date="2015-09" db="EMBL/GenBank/DDBJ databases">
        <title>Sorangium comparison.</title>
        <authorList>
            <person name="Zaburannyi N."/>
            <person name="Bunk B."/>
            <person name="Overmann J."/>
            <person name="Mueller R."/>
        </authorList>
    </citation>
    <scope>NUCLEOTIDE SEQUENCE [LARGE SCALE GENOMIC DNA]</scope>
    <source>
        <strain evidence="1 2">So ceGT47</strain>
    </source>
</reference>
<dbReference type="Proteomes" id="UP000295781">
    <property type="component" value="Chromosome"/>
</dbReference>
<name>A0A4V0NDE8_SORCE</name>
<evidence type="ECO:0000313" key="2">
    <source>
        <dbReference type="Proteomes" id="UP000295781"/>
    </source>
</evidence>
<organism evidence="1 2">
    <name type="scientific">Sorangium cellulosum</name>
    <name type="common">Polyangium cellulosum</name>
    <dbReference type="NCBI Taxonomy" id="56"/>
    <lineage>
        <taxon>Bacteria</taxon>
        <taxon>Pseudomonadati</taxon>
        <taxon>Myxococcota</taxon>
        <taxon>Polyangia</taxon>
        <taxon>Polyangiales</taxon>
        <taxon>Polyangiaceae</taxon>
        <taxon>Sorangium</taxon>
    </lineage>
</organism>
<dbReference type="RefSeq" id="WP_129347583.1">
    <property type="nucleotide sequence ID" value="NZ_CP012670.1"/>
</dbReference>
<sequence length="631" mass="70249">MKEALSRYIRSLAEQEQAKDAPERRQDLGTFVDWLLERHGFAVHLRTFKHEGAAREKNAGKLQHGVDILASKPDPDGEPRLYRFVLKEGKIESAEWACGGEQKSMVHDIRRAAGRHRSQDGWYTLEDVRFKRFTVVAVHNGDLDRESLAGHVEQLRDELKDQGVALDWWDAGRLVELAVMPVRDHEIPSVERMADASLFPPGVRPFVRGALDSLRRTEGRGFDLDAVDRLLDEVLPLGRELVGSGPGERLAEGSAIPPRFLRRLLSELALFAKMVEVECSRVGKGSTLPVLDTVERILCRAMEHARRTSRVAFGAHLRPIDEVLRALVLQYVAQAEALLGRLEPLRAVPHGLAIGSPSELVDYPLRALRLGGYLATAASWLLSDPVAPRPDQARRIAEVLHDLWRHNEGGFASPVTDDQIIELGLIWELWLRVGMRAEVAEAAGVLLERLFLRKAMDLPLPALYQRARVPMKDEHAQTLAETHLRGRRAAPPAFEDGGSTIAPLAVYLAHTGGRIHDARLQALAEPGRVESSEDVAGDHPGRSVHLQSWMPPEDAATEWYAQAIDFRGHVQVFDVSRGVAGLVADFSTFNRPLPASPAEDWRLSVVDRMAWKLWRTPPPMALFIALVEAAA</sequence>
<accession>A0A4V0NDE8</accession>
<gene>
    <name evidence="1" type="ORF">SOCEGT47_029250</name>
</gene>
<dbReference type="OrthoDB" id="5485511at2"/>
<dbReference type="AlphaFoldDB" id="A0A4V0NDE8"/>
<dbReference type="EMBL" id="CP012670">
    <property type="protein sequence ID" value="AUX22422.1"/>
    <property type="molecule type" value="Genomic_DNA"/>
</dbReference>